<dbReference type="InterPro" id="IPR036291">
    <property type="entry name" value="NAD(P)-bd_dom_sf"/>
</dbReference>
<evidence type="ECO:0000313" key="2">
    <source>
        <dbReference type="Proteomes" id="UP000033140"/>
    </source>
</evidence>
<gene>
    <name evidence="1" type="ORF">G7K_1233-t1</name>
</gene>
<dbReference type="Gene3D" id="3.40.50.720">
    <property type="entry name" value="NAD(P)-binding Rossmann-like Domain"/>
    <property type="match status" value="1"/>
</dbReference>
<dbReference type="Pfam" id="PF00106">
    <property type="entry name" value="adh_short"/>
    <property type="match status" value="1"/>
</dbReference>
<sequence>MEPTPRSKYALHYNLDLLSQTADSNHSAYPLTQILTLQVDIASEDAIRCIITQAVDKYDTINYAVNNAGRGGRADTSHALSSSHFDLLNKNCTKVYFGRTLKRHNPTTPQISP</sequence>
<dbReference type="Proteomes" id="UP000033140">
    <property type="component" value="Unassembled WGS sequence"/>
</dbReference>
<keyword evidence="2" id="KW-1185">Reference proteome</keyword>
<comment type="caution">
    <text evidence="1">The sequence shown here is derived from an EMBL/GenBank/DDBJ whole genome shotgun (WGS) entry which is preliminary data.</text>
</comment>
<protein>
    <recommendedName>
        <fullName evidence="3">Ketoreductase (KR) domain-containing protein</fullName>
    </recommendedName>
</protein>
<dbReference type="EMBL" id="BACD03000006">
    <property type="protein sequence ID" value="GAO47019.1"/>
    <property type="molecule type" value="Genomic_DNA"/>
</dbReference>
<organism evidence="1 2">
    <name type="scientific">Saitoella complicata (strain BCRC 22490 / CBS 7301 / JCM 7358 / NBRC 10748 / NRRL Y-17804)</name>
    <dbReference type="NCBI Taxonomy" id="698492"/>
    <lineage>
        <taxon>Eukaryota</taxon>
        <taxon>Fungi</taxon>
        <taxon>Dikarya</taxon>
        <taxon>Ascomycota</taxon>
        <taxon>Taphrinomycotina</taxon>
        <taxon>Taphrinomycotina incertae sedis</taxon>
        <taxon>Saitoella</taxon>
    </lineage>
</organism>
<accession>A0A0E9NB08</accession>
<evidence type="ECO:0000313" key="1">
    <source>
        <dbReference type="EMBL" id="GAO47019.1"/>
    </source>
</evidence>
<reference evidence="1 2" key="2">
    <citation type="journal article" date="2014" name="J. Gen. Appl. Microbiol.">
        <title>The early diverging ascomycetous budding yeast Saitoella complicata has three histone deacetylases belonging to the Clr6, Hos2, and Rpd3 lineages.</title>
        <authorList>
            <person name="Nishida H."/>
            <person name="Matsumoto T."/>
            <person name="Kondo S."/>
            <person name="Hamamoto M."/>
            <person name="Yoshikawa H."/>
        </authorList>
    </citation>
    <scope>NUCLEOTIDE SEQUENCE [LARGE SCALE GENOMIC DNA]</scope>
    <source>
        <strain evidence="1 2">NRRL Y-17804</strain>
    </source>
</reference>
<dbReference type="InterPro" id="IPR002347">
    <property type="entry name" value="SDR_fam"/>
</dbReference>
<proteinExistence type="predicted"/>
<evidence type="ECO:0008006" key="3">
    <source>
        <dbReference type="Google" id="ProtNLM"/>
    </source>
</evidence>
<name>A0A0E9NB08_SAICN</name>
<reference evidence="1 2" key="3">
    <citation type="journal article" date="2015" name="Genome Announc.">
        <title>Draft Genome Sequence of the Archiascomycetous Yeast Saitoella complicata.</title>
        <authorList>
            <person name="Yamauchi K."/>
            <person name="Kondo S."/>
            <person name="Hamamoto M."/>
            <person name="Takahashi Y."/>
            <person name="Ogura Y."/>
            <person name="Hayashi T."/>
            <person name="Nishida H."/>
        </authorList>
    </citation>
    <scope>NUCLEOTIDE SEQUENCE [LARGE SCALE GENOMIC DNA]</scope>
    <source>
        <strain evidence="1 2">NRRL Y-17804</strain>
    </source>
</reference>
<dbReference type="SUPFAM" id="SSF51735">
    <property type="entry name" value="NAD(P)-binding Rossmann-fold domains"/>
    <property type="match status" value="1"/>
</dbReference>
<dbReference type="AlphaFoldDB" id="A0A0E9NB08"/>
<reference evidence="1 2" key="1">
    <citation type="journal article" date="2011" name="J. Gen. Appl. Microbiol.">
        <title>Draft genome sequencing of the enigmatic yeast Saitoella complicata.</title>
        <authorList>
            <person name="Nishida H."/>
            <person name="Hamamoto M."/>
            <person name="Sugiyama J."/>
        </authorList>
    </citation>
    <scope>NUCLEOTIDE SEQUENCE [LARGE SCALE GENOMIC DNA]</scope>
    <source>
        <strain evidence="1 2">NRRL Y-17804</strain>
    </source>
</reference>